<evidence type="ECO:0000313" key="2">
    <source>
        <dbReference type="Proteomes" id="UP001062846"/>
    </source>
</evidence>
<comment type="caution">
    <text evidence="1">The sequence shown here is derived from an EMBL/GenBank/DDBJ whole genome shotgun (WGS) entry which is preliminary data.</text>
</comment>
<accession>A0ACC0Q674</accession>
<reference evidence="1" key="1">
    <citation type="submission" date="2022-02" db="EMBL/GenBank/DDBJ databases">
        <title>Plant Genome Project.</title>
        <authorList>
            <person name="Zhang R.-G."/>
        </authorList>
    </citation>
    <scope>NUCLEOTIDE SEQUENCE</scope>
    <source>
        <strain evidence="1">AT1</strain>
    </source>
</reference>
<sequence>MDPDNIHFDNEGLQPDSDDDGPILPLGRKSVVEAASNIAAGSTPTGITGSSHSAHSSAKKASLQGMESFDHS</sequence>
<gene>
    <name evidence="1" type="ORF">RHMOL_Rhmol01G0240600</name>
</gene>
<dbReference type="Proteomes" id="UP001062846">
    <property type="component" value="Chromosome 1"/>
</dbReference>
<organism evidence="1 2">
    <name type="scientific">Rhododendron molle</name>
    <name type="common">Chinese azalea</name>
    <name type="synonym">Azalea mollis</name>
    <dbReference type="NCBI Taxonomy" id="49168"/>
    <lineage>
        <taxon>Eukaryota</taxon>
        <taxon>Viridiplantae</taxon>
        <taxon>Streptophyta</taxon>
        <taxon>Embryophyta</taxon>
        <taxon>Tracheophyta</taxon>
        <taxon>Spermatophyta</taxon>
        <taxon>Magnoliopsida</taxon>
        <taxon>eudicotyledons</taxon>
        <taxon>Gunneridae</taxon>
        <taxon>Pentapetalae</taxon>
        <taxon>asterids</taxon>
        <taxon>Ericales</taxon>
        <taxon>Ericaceae</taxon>
        <taxon>Ericoideae</taxon>
        <taxon>Rhodoreae</taxon>
        <taxon>Rhododendron</taxon>
    </lineage>
</organism>
<name>A0ACC0Q674_RHOML</name>
<protein>
    <submittedName>
        <fullName evidence="1">Uncharacterized protein</fullName>
    </submittedName>
</protein>
<proteinExistence type="predicted"/>
<evidence type="ECO:0000313" key="1">
    <source>
        <dbReference type="EMBL" id="KAI8572946.1"/>
    </source>
</evidence>
<dbReference type="EMBL" id="CM046388">
    <property type="protein sequence ID" value="KAI8572946.1"/>
    <property type="molecule type" value="Genomic_DNA"/>
</dbReference>
<keyword evidence="2" id="KW-1185">Reference proteome</keyword>